<dbReference type="EMBL" id="BQNB010009311">
    <property type="protein sequence ID" value="GJS61719.1"/>
    <property type="molecule type" value="Genomic_DNA"/>
</dbReference>
<proteinExistence type="predicted"/>
<reference evidence="2" key="1">
    <citation type="journal article" date="2022" name="Int. J. Mol. Sci.">
        <title>Draft Genome of Tanacetum Coccineum: Genomic Comparison of Closely Related Tanacetum-Family Plants.</title>
        <authorList>
            <person name="Yamashiro T."/>
            <person name="Shiraishi A."/>
            <person name="Nakayama K."/>
            <person name="Satake H."/>
        </authorList>
    </citation>
    <scope>NUCLEOTIDE SEQUENCE</scope>
</reference>
<name>A0ABQ4X8Y1_9ASTR</name>
<evidence type="ECO:0000313" key="2">
    <source>
        <dbReference type="EMBL" id="GJS61719.1"/>
    </source>
</evidence>
<reference evidence="2" key="2">
    <citation type="submission" date="2022-01" db="EMBL/GenBank/DDBJ databases">
        <authorList>
            <person name="Yamashiro T."/>
            <person name="Shiraishi A."/>
            <person name="Satake H."/>
            <person name="Nakayama K."/>
        </authorList>
    </citation>
    <scope>NUCLEOTIDE SEQUENCE</scope>
</reference>
<feature type="compositionally biased region" description="Polar residues" evidence="1">
    <location>
        <begin position="50"/>
        <end position="61"/>
    </location>
</feature>
<protein>
    <submittedName>
        <fullName evidence="2">Toll/interleukin-1 receptor domain-containing protein</fullName>
    </submittedName>
</protein>
<evidence type="ECO:0000313" key="3">
    <source>
        <dbReference type="Proteomes" id="UP001151760"/>
    </source>
</evidence>
<feature type="compositionally biased region" description="Basic and acidic residues" evidence="1">
    <location>
        <begin position="62"/>
        <end position="77"/>
    </location>
</feature>
<accession>A0ABQ4X8Y1</accession>
<comment type="caution">
    <text evidence="2">The sequence shown here is derived from an EMBL/GenBank/DDBJ whole genome shotgun (WGS) entry which is preliminary data.</text>
</comment>
<sequence length="213" mass="23994">MPRCSKRNTRVPLKLIDTANGVGINQDKDEESSMKRDEVYGNFGGKIGTNCEQMSNGGSKEQSSDDHQADKERSMDKNGEQALPFDVFLTTYDIALIDQDFLSHIPCHYAVINEAQRLKHPSSVDARITQLDNEIRNMSIDSSLVTYAINGIRSKYPDAALVIRLREKSPTFDELRSMMLLEESDMSHSSSGNFLLYNTPSSPIYLLHLLRNC</sequence>
<organism evidence="2 3">
    <name type="scientific">Tanacetum coccineum</name>
    <dbReference type="NCBI Taxonomy" id="301880"/>
    <lineage>
        <taxon>Eukaryota</taxon>
        <taxon>Viridiplantae</taxon>
        <taxon>Streptophyta</taxon>
        <taxon>Embryophyta</taxon>
        <taxon>Tracheophyta</taxon>
        <taxon>Spermatophyta</taxon>
        <taxon>Magnoliopsida</taxon>
        <taxon>eudicotyledons</taxon>
        <taxon>Gunneridae</taxon>
        <taxon>Pentapetalae</taxon>
        <taxon>asterids</taxon>
        <taxon>campanulids</taxon>
        <taxon>Asterales</taxon>
        <taxon>Asteraceae</taxon>
        <taxon>Asteroideae</taxon>
        <taxon>Anthemideae</taxon>
        <taxon>Anthemidinae</taxon>
        <taxon>Tanacetum</taxon>
    </lineage>
</organism>
<keyword evidence="2" id="KW-0675">Receptor</keyword>
<gene>
    <name evidence="2" type="ORF">Tco_0656503</name>
</gene>
<dbReference type="Proteomes" id="UP001151760">
    <property type="component" value="Unassembled WGS sequence"/>
</dbReference>
<keyword evidence="3" id="KW-1185">Reference proteome</keyword>
<dbReference type="Gene3D" id="3.40.50.10810">
    <property type="entry name" value="Tandem AAA-ATPase domain"/>
    <property type="match status" value="1"/>
</dbReference>
<evidence type="ECO:0000256" key="1">
    <source>
        <dbReference type="SAM" id="MobiDB-lite"/>
    </source>
</evidence>
<feature type="region of interest" description="Disordered" evidence="1">
    <location>
        <begin position="44"/>
        <end position="77"/>
    </location>
</feature>
<dbReference type="InterPro" id="IPR038718">
    <property type="entry name" value="SNF2-like_sf"/>
</dbReference>